<dbReference type="GO" id="GO:0000022">
    <property type="term" value="P:mitotic spindle elongation"/>
    <property type="evidence" value="ECO:0007669"/>
    <property type="project" value="TreeGrafter"/>
</dbReference>
<sequence length="356" mass="38885">MPRLEESPSRSRASRGPLGIDAGAVIKRVKGLPKETWHRYKKLGPRSKAAVWIITALHFIGFAVVIWLTPRAIGQWFNDFALSVKAMGWKGVVLCNIFAVLSSHPPLIGFMPTLTLIGFIYGVWPGFLIAFIASNLGAGIAFLSVRRFFLGWIKKNDKWEAFGHVMRAKGLPLVVMIRFCPIPWNVSNGLFASIESVKFWQFMLANVAIQPRLLVPVFIGSRLTSLYSDSPTEDPLRFWLNLASIGISGTISVVTGYAIYRLTLDQMRKLDQARAGGGVSDGDGELAAEALEGRALLGEYDGQGSGDEEAEMLTDPESRTRGRAADGKANGRSLKVGGNVIRRTSSSETSDASELV</sequence>
<evidence type="ECO:0000256" key="8">
    <source>
        <dbReference type="ARBA" id="ARBA00023034"/>
    </source>
</evidence>
<evidence type="ECO:0000256" key="11">
    <source>
        <dbReference type="SAM" id="Phobius"/>
    </source>
</evidence>
<feature type="compositionally biased region" description="Basic and acidic residues" evidence="10">
    <location>
        <begin position="316"/>
        <end position="326"/>
    </location>
</feature>
<reference evidence="13 14" key="1">
    <citation type="submission" date="2016-06" db="EMBL/GenBank/DDBJ databases">
        <title>Evolution of pathogenesis and genome organization in the Tremellales.</title>
        <authorList>
            <person name="Cuomo C."/>
            <person name="Litvintseva A."/>
            <person name="Heitman J."/>
            <person name="Chen Y."/>
            <person name="Sun S."/>
            <person name="Springer D."/>
            <person name="Dromer F."/>
            <person name="Young S."/>
            <person name="Zeng Q."/>
            <person name="Chapman S."/>
            <person name="Gujja S."/>
            <person name="Saif S."/>
            <person name="Birren B."/>
        </authorList>
    </citation>
    <scope>NUCLEOTIDE SEQUENCE [LARGE SCALE GENOMIC DNA]</scope>
    <source>
        <strain evidence="13 14">CBS 6039</strain>
    </source>
</reference>
<feature type="compositionally biased region" description="Polar residues" evidence="10">
    <location>
        <begin position="342"/>
        <end position="356"/>
    </location>
</feature>
<evidence type="ECO:0000256" key="5">
    <source>
        <dbReference type="ARBA" id="ARBA00020673"/>
    </source>
</evidence>
<keyword evidence="8" id="KW-0333">Golgi apparatus</keyword>
<evidence type="ECO:0000313" key="13">
    <source>
        <dbReference type="EMBL" id="ODN80994.1"/>
    </source>
</evidence>
<dbReference type="InterPro" id="IPR051076">
    <property type="entry name" value="Golgi_membrane_TVP38/TMEM64"/>
</dbReference>
<dbReference type="GO" id="GO:0000139">
    <property type="term" value="C:Golgi membrane"/>
    <property type="evidence" value="ECO:0007669"/>
    <property type="project" value="UniProtKB-SubCell"/>
</dbReference>
<comment type="similarity">
    <text evidence="3">Belongs to the TVP38/TMEM64 family.</text>
</comment>
<gene>
    <name evidence="13" type="ORF">L202_03103</name>
</gene>
<organism evidence="13 14">
    <name type="scientific">Cryptococcus amylolentus CBS 6039</name>
    <dbReference type="NCBI Taxonomy" id="1295533"/>
    <lineage>
        <taxon>Eukaryota</taxon>
        <taxon>Fungi</taxon>
        <taxon>Dikarya</taxon>
        <taxon>Basidiomycota</taxon>
        <taxon>Agaricomycotina</taxon>
        <taxon>Tremellomycetes</taxon>
        <taxon>Tremellales</taxon>
        <taxon>Cryptococcaceae</taxon>
        <taxon>Cryptococcus</taxon>
    </lineage>
</organism>
<evidence type="ECO:0000256" key="10">
    <source>
        <dbReference type="SAM" id="MobiDB-lite"/>
    </source>
</evidence>
<evidence type="ECO:0000256" key="9">
    <source>
        <dbReference type="ARBA" id="ARBA00023136"/>
    </source>
</evidence>
<dbReference type="PANTHER" id="PTHR47549:SF1">
    <property type="entry name" value="GOLGI APPARATUS MEMBRANE PROTEIN TVP38"/>
    <property type="match status" value="1"/>
</dbReference>
<dbReference type="OrthoDB" id="166803at2759"/>
<evidence type="ECO:0000313" key="14">
    <source>
        <dbReference type="Proteomes" id="UP000094065"/>
    </source>
</evidence>
<dbReference type="RefSeq" id="XP_018995560.1">
    <property type="nucleotide sequence ID" value="XM_019136891.1"/>
</dbReference>
<dbReference type="AlphaFoldDB" id="A0A1E3HXF5"/>
<feature type="transmembrane region" description="Helical" evidence="11">
    <location>
        <begin position="239"/>
        <end position="260"/>
    </location>
</feature>
<evidence type="ECO:0000256" key="4">
    <source>
        <dbReference type="ARBA" id="ARBA00013533"/>
    </source>
</evidence>
<dbReference type="PANTHER" id="PTHR47549">
    <property type="entry name" value="GOLGI APPARATUS MEMBRANE PROTEIN TVP38-RELATED"/>
    <property type="match status" value="1"/>
</dbReference>
<feature type="transmembrane region" description="Helical" evidence="11">
    <location>
        <begin position="49"/>
        <end position="68"/>
    </location>
</feature>
<feature type="transmembrane region" description="Helical" evidence="11">
    <location>
        <begin position="130"/>
        <end position="149"/>
    </location>
</feature>
<keyword evidence="7 11" id="KW-1133">Transmembrane helix</keyword>
<proteinExistence type="inferred from homology"/>
<dbReference type="InterPro" id="IPR032816">
    <property type="entry name" value="VTT_dom"/>
</dbReference>
<accession>A0A1E3HXF5</accession>
<keyword evidence="14" id="KW-1185">Reference proteome</keyword>
<keyword evidence="6 11" id="KW-0812">Transmembrane</keyword>
<evidence type="ECO:0000256" key="7">
    <source>
        <dbReference type="ARBA" id="ARBA00022989"/>
    </source>
</evidence>
<dbReference type="GeneID" id="30154412"/>
<dbReference type="STRING" id="1295533.A0A1E3HXF5"/>
<comment type="function">
    <text evidence="1">Golgi membrane protein involved in vesicular trafficking and spindle migration.</text>
</comment>
<dbReference type="EMBL" id="AWGJ01000004">
    <property type="protein sequence ID" value="ODN80994.1"/>
    <property type="molecule type" value="Genomic_DNA"/>
</dbReference>
<name>A0A1E3HXF5_9TREE</name>
<feature type="region of interest" description="Disordered" evidence="10">
    <location>
        <begin position="299"/>
        <end position="356"/>
    </location>
</feature>
<evidence type="ECO:0000256" key="6">
    <source>
        <dbReference type="ARBA" id="ARBA00022692"/>
    </source>
</evidence>
<dbReference type="Proteomes" id="UP000094065">
    <property type="component" value="Unassembled WGS sequence"/>
</dbReference>
<comment type="caution">
    <text evidence="13">The sequence shown here is derived from an EMBL/GenBank/DDBJ whole genome shotgun (WGS) entry which is preliminary data.</text>
</comment>
<evidence type="ECO:0000259" key="12">
    <source>
        <dbReference type="Pfam" id="PF09335"/>
    </source>
</evidence>
<evidence type="ECO:0000256" key="1">
    <source>
        <dbReference type="ARBA" id="ARBA00002978"/>
    </source>
</evidence>
<comment type="subcellular location">
    <subcellularLocation>
        <location evidence="2">Golgi apparatus membrane</location>
        <topology evidence="2">Multi-pass membrane protein</topology>
    </subcellularLocation>
</comment>
<evidence type="ECO:0000256" key="3">
    <source>
        <dbReference type="ARBA" id="ARBA00008640"/>
    </source>
</evidence>
<dbReference type="GO" id="GO:0016192">
    <property type="term" value="P:vesicle-mediated transport"/>
    <property type="evidence" value="ECO:0007669"/>
    <property type="project" value="TreeGrafter"/>
</dbReference>
<keyword evidence="9 11" id="KW-0472">Membrane</keyword>
<feature type="domain" description="VTT" evidence="12">
    <location>
        <begin position="111"/>
        <end position="221"/>
    </location>
</feature>
<feature type="transmembrane region" description="Helical" evidence="11">
    <location>
        <begin position="80"/>
        <end position="100"/>
    </location>
</feature>
<protein>
    <recommendedName>
        <fullName evidence="4">Golgi apparatus membrane protein TVP38</fullName>
    </recommendedName>
    <alternativeName>
        <fullName evidence="5">Golgi apparatus membrane protein tvp38</fullName>
    </alternativeName>
</protein>
<dbReference type="Pfam" id="PF09335">
    <property type="entry name" value="VTT_dom"/>
    <property type="match status" value="1"/>
</dbReference>
<evidence type="ECO:0000256" key="2">
    <source>
        <dbReference type="ARBA" id="ARBA00004653"/>
    </source>
</evidence>